<feature type="compositionally biased region" description="Polar residues" evidence="2">
    <location>
        <begin position="30"/>
        <end position="42"/>
    </location>
</feature>
<evidence type="ECO:0000256" key="2">
    <source>
        <dbReference type="SAM" id="MobiDB-lite"/>
    </source>
</evidence>
<feature type="region of interest" description="Disordered" evidence="2">
    <location>
        <begin position="1"/>
        <end position="46"/>
    </location>
</feature>
<keyword evidence="5" id="KW-1185">Reference proteome</keyword>
<reference evidence="3" key="1">
    <citation type="submission" date="2015-10" db="EMBL/GenBank/DDBJ databases">
        <title>EvidentialGene: Evidence-directed Construction of Complete mRNA Transcriptomes without Genomes.</title>
        <authorList>
            <person name="Gilbert D.G."/>
        </authorList>
    </citation>
    <scope>NUCLEOTIDE SEQUENCE</scope>
</reference>
<evidence type="ECO:0000313" key="5">
    <source>
        <dbReference type="Proteomes" id="UP000076858"/>
    </source>
</evidence>
<feature type="region of interest" description="Disordered" evidence="2">
    <location>
        <begin position="120"/>
        <end position="139"/>
    </location>
</feature>
<dbReference type="STRING" id="35525.A0A0P6D0S4"/>
<dbReference type="Proteomes" id="UP000076858">
    <property type="component" value="Unassembled WGS sequence"/>
</dbReference>
<evidence type="ECO:0000313" key="3">
    <source>
        <dbReference type="EMBL" id="JAN07817.1"/>
    </source>
</evidence>
<reference evidence="4 5" key="2">
    <citation type="submission" date="2016-03" db="EMBL/GenBank/DDBJ databases">
        <title>EvidentialGene: Evidence-directed Construction of Genes on Genomes.</title>
        <authorList>
            <person name="Gilbert D.G."/>
            <person name="Choi J.-H."/>
            <person name="Mockaitis K."/>
            <person name="Colbourne J."/>
            <person name="Pfrender M."/>
        </authorList>
    </citation>
    <scope>NUCLEOTIDE SEQUENCE [LARGE SCALE GENOMIC DNA]</scope>
    <source>
        <strain evidence="4 5">Xinb3</strain>
        <tissue evidence="4">Complete organism</tissue>
    </source>
</reference>
<organism evidence="3">
    <name type="scientific">Daphnia magna</name>
    <dbReference type="NCBI Taxonomy" id="35525"/>
    <lineage>
        <taxon>Eukaryota</taxon>
        <taxon>Metazoa</taxon>
        <taxon>Ecdysozoa</taxon>
        <taxon>Arthropoda</taxon>
        <taxon>Crustacea</taxon>
        <taxon>Branchiopoda</taxon>
        <taxon>Diplostraca</taxon>
        <taxon>Cladocera</taxon>
        <taxon>Anomopoda</taxon>
        <taxon>Daphniidae</taxon>
        <taxon>Daphnia</taxon>
    </lineage>
</organism>
<protein>
    <submittedName>
        <fullName evidence="3">Regulators of stationary/sporulation gene expression domain-containing protein</fullName>
    </submittedName>
</protein>
<feature type="coiled-coil region" evidence="1">
    <location>
        <begin position="86"/>
        <end position="115"/>
    </location>
</feature>
<dbReference type="EMBL" id="LRGB01000781">
    <property type="protein sequence ID" value="KZS15948.1"/>
    <property type="molecule type" value="Genomic_DNA"/>
</dbReference>
<evidence type="ECO:0000313" key="4">
    <source>
        <dbReference type="EMBL" id="KZS15948.1"/>
    </source>
</evidence>
<dbReference type="OrthoDB" id="6344011at2759"/>
<feature type="compositionally biased region" description="Polar residues" evidence="2">
    <location>
        <begin position="1"/>
        <end position="12"/>
    </location>
</feature>
<gene>
    <name evidence="4" type="ORF">APZ42_018361</name>
</gene>
<evidence type="ECO:0000256" key="1">
    <source>
        <dbReference type="SAM" id="Coils"/>
    </source>
</evidence>
<name>A0A0P6D0S4_9CRUS</name>
<keyword evidence="1" id="KW-0175">Coiled coil</keyword>
<dbReference type="EMBL" id="GDIQ01086920">
    <property type="protein sequence ID" value="JAN07817.1"/>
    <property type="molecule type" value="Transcribed_RNA"/>
</dbReference>
<dbReference type="AlphaFoldDB" id="A0A0P6D0S4"/>
<proteinExistence type="predicted"/>
<sequence>MGCGASNQTSALEASPPDGQTAVEEDLSESGETASIGQSSLSYDLHPPIKEMKAPITFEVPGQSQDENGEAVSIIQAHPPRRLRRLEDEQINLSQEELERRHALAEQRRQEALRMRVQSARLSTAKGPRRQLLAPIANE</sequence>
<accession>A0A0P6D0S4</accession>